<reference key="2">
    <citation type="submission" date="2011-04" db="EMBL/GenBank/DDBJ databases">
        <title>Complete sequence of chromosome of Haliscomenobacter hydrossis DSM 1100.</title>
        <authorList>
            <consortium name="US DOE Joint Genome Institute (JGI-PGF)"/>
            <person name="Lucas S."/>
            <person name="Han J."/>
            <person name="Lapidus A."/>
            <person name="Bruce D."/>
            <person name="Goodwin L."/>
            <person name="Pitluck S."/>
            <person name="Peters L."/>
            <person name="Kyrpides N."/>
            <person name="Mavromatis K."/>
            <person name="Ivanova N."/>
            <person name="Ovchinnikova G."/>
            <person name="Pagani I."/>
            <person name="Daligault H."/>
            <person name="Detter J.C."/>
            <person name="Han C."/>
            <person name="Land M."/>
            <person name="Hauser L."/>
            <person name="Markowitz V."/>
            <person name="Cheng J.-F."/>
            <person name="Hugenholtz P."/>
            <person name="Woyke T."/>
            <person name="Wu D."/>
            <person name="Verbarg S."/>
            <person name="Frueling A."/>
            <person name="Brambilla E."/>
            <person name="Klenk H.-P."/>
            <person name="Eisen J.A."/>
        </authorList>
    </citation>
    <scope>NUCLEOTIDE SEQUENCE</scope>
    <source>
        <strain>DSM 1100</strain>
    </source>
</reference>
<feature type="binding site" evidence="6">
    <location>
        <position position="99"/>
    </location>
    <ligand>
        <name>Zn(2+)</name>
        <dbReference type="ChEBI" id="CHEBI:29105"/>
    </ligand>
</feature>
<keyword evidence="8" id="KW-0732">Signal</keyword>
<keyword evidence="3 6" id="KW-0862">Zinc</keyword>
<sequence>MVQKMFKPFLGFVVCLFTFACQPGNQQESTSAQTTDLVSTTPATELPYPQTPDEAIARLKEGNARFLNDQSAHPNRDDNRKIIQAQKQTPFASIMGCSDSRVPAEIVFDQGLGDLFIVRTAGQAPAIASFGSLEFSVAVLGVKVIVVMGHEKCGAVAGAIGTEKLPGHIEDLVNIIRPGVHAFIGKPDQLEAASKANVLAEVESLKKLDPILSQYIKEGKIKIIPAYYHLETGQVEFL</sequence>
<dbReference type="GO" id="GO:0015976">
    <property type="term" value="P:carbon utilization"/>
    <property type="evidence" value="ECO:0007669"/>
    <property type="project" value="InterPro"/>
</dbReference>
<comment type="cofactor">
    <cofactor evidence="6">
        <name>Zn(2+)</name>
        <dbReference type="ChEBI" id="CHEBI:29105"/>
    </cofactor>
    <text evidence="6">Binds 1 zinc ion per subunit.</text>
</comment>
<evidence type="ECO:0000256" key="2">
    <source>
        <dbReference type="ARBA" id="ARBA00012925"/>
    </source>
</evidence>
<evidence type="ECO:0000256" key="3">
    <source>
        <dbReference type="ARBA" id="ARBA00022833"/>
    </source>
</evidence>
<comment type="catalytic activity">
    <reaction evidence="5">
        <text>hydrogencarbonate + H(+) = CO2 + H2O</text>
        <dbReference type="Rhea" id="RHEA:10748"/>
        <dbReference type="ChEBI" id="CHEBI:15377"/>
        <dbReference type="ChEBI" id="CHEBI:15378"/>
        <dbReference type="ChEBI" id="CHEBI:16526"/>
        <dbReference type="ChEBI" id="CHEBI:17544"/>
        <dbReference type="EC" id="4.2.1.1"/>
    </reaction>
</comment>
<dbReference type="OrthoDB" id="9797527at2"/>
<dbReference type="STRING" id="760192.Halhy_0921"/>
<evidence type="ECO:0000256" key="5">
    <source>
        <dbReference type="ARBA" id="ARBA00048348"/>
    </source>
</evidence>
<dbReference type="PANTHER" id="PTHR11002">
    <property type="entry name" value="CARBONIC ANHYDRASE"/>
    <property type="match status" value="1"/>
</dbReference>
<feature type="binding site" evidence="6">
    <location>
        <position position="153"/>
    </location>
    <ligand>
        <name>Zn(2+)</name>
        <dbReference type="ChEBI" id="CHEBI:29105"/>
    </ligand>
</feature>
<dbReference type="EC" id="4.2.1.1" evidence="2"/>
<gene>
    <name evidence="9" type="ordered locus">Halhy_0921</name>
</gene>
<keyword evidence="4" id="KW-0456">Lyase</keyword>
<dbReference type="Pfam" id="PF00484">
    <property type="entry name" value="Pro_CA"/>
    <property type="match status" value="1"/>
</dbReference>
<dbReference type="KEGG" id="hhy:Halhy_0921"/>
<dbReference type="Proteomes" id="UP000008461">
    <property type="component" value="Chromosome"/>
</dbReference>
<reference evidence="9 10" key="1">
    <citation type="journal article" date="2011" name="Stand. Genomic Sci.">
        <title>Complete genome sequence of Haliscomenobacter hydrossis type strain (O).</title>
        <authorList>
            <consortium name="US DOE Joint Genome Institute (JGI-PGF)"/>
            <person name="Daligault H."/>
            <person name="Lapidus A."/>
            <person name="Zeytun A."/>
            <person name="Nolan M."/>
            <person name="Lucas S."/>
            <person name="Del Rio T.G."/>
            <person name="Tice H."/>
            <person name="Cheng J.F."/>
            <person name="Tapia R."/>
            <person name="Han C."/>
            <person name="Goodwin L."/>
            <person name="Pitluck S."/>
            <person name="Liolios K."/>
            <person name="Pagani I."/>
            <person name="Ivanova N."/>
            <person name="Huntemann M."/>
            <person name="Mavromatis K."/>
            <person name="Mikhailova N."/>
            <person name="Pati A."/>
            <person name="Chen A."/>
            <person name="Palaniappan K."/>
            <person name="Land M."/>
            <person name="Hauser L."/>
            <person name="Brambilla E.M."/>
            <person name="Rohde M."/>
            <person name="Verbarg S."/>
            <person name="Goker M."/>
            <person name="Bristow J."/>
            <person name="Eisen J.A."/>
            <person name="Markowitz V."/>
            <person name="Hugenholtz P."/>
            <person name="Kyrpides N.C."/>
            <person name="Klenk H.P."/>
            <person name="Woyke T."/>
        </authorList>
    </citation>
    <scope>NUCLEOTIDE SEQUENCE [LARGE SCALE GENOMIC DNA]</scope>
    <source>
        <strain evidence="10">ATCC 27775 / DSM 1100 / LMG 10767 / O</strain>
    </source>
</reference>
<dbReference type="CDD" id="cd03378">
    <property type="entry name" value="beta_CA_cladeC"/>
    <property type="match status" value="1"/>
</dbReference>
<dbReference type="eggNOG" id="COG0288">
    <property type="taxonomic scope" value="Bacteria"/>
</dbReference>
<dbReference type="AlphaFoldDB" id="F4L6E0"/>
<feature type="binding site" evidence="6">
    <location>
        <position position="97"/>
    </location>
    <ligand>
        <name>Zn(2+)</name>
        <dbReference type="ChEBI" id="CHEBI:29105"/>
    </ligand>
</feature>
<feature type="chain" id="PRO_5003310752" description="carbonic anhydrase" evidence="8">
    <location>
        <begin position="21"/>
        <end position="238"/>
    </location>
</feature>
<organism evidence="9 10">
    <name type="scientific">Haliscomenobacter hydrossis (strain ATCC 27775 / DSM 1100 / LMG 10767 / O)</name>
    <dbReference type="NCBI Taxonomy" id="760192"/>
    <lineage>
        <taxon>Bacteria</taxon>
        <taxon>Pseudomonadati</taxon>
        <taxon>Bacteroidota</taxon>
        <taxon>Saprospiria</taxon>
        <taxon>Saprospirales</taxon>
        <taxon>Haliscomenobacteraceae</taxon>
        <taxon>Haliscomenobacter</taxon>
    </lineage>
</organism>
<protein>
    <recommendedName>
        <fullName evidence="2">carbonic anhydrase</fullName>
        <ecNumber evidence="2">4.2.1.1</ecNumber>
    </recommendedName>
</protein>
<feature type="binding site" evidence="6">
    <location>
        <position position="150"/>
    </location>
    <ligand>
        <name>Zn(2+)</name>
        <dbReference type="ChEBI" id="CHEBI:29105"/>
    </ligand>
</feature>
<dbReference type="PROSITE" id="PS51257">
    <property type="entry name" value="PROKAR_LIPOPROTEIN"/>
    <property type="match status" value="1"/>
</dbReference>
<evidence type="ECO:0000256" key="6">
    <source>
        <dbReference type="PIRSR" id="PIRSR601765-1"/>
    </source>
</evidence>
<dbReference type="SUPFAM" id="SSF53056">
    <property type="entry name" value="beta-carbonic anhydrase, cab"/>
    <property type="match status" value="1"/>
</dbReference>
<keyword evidence="6" id="KW-0479">Metal-binding</keyword>
<evidence type="ECO:0000256" key="8">
    <source>
        <dbReference type="SAM" id="SignalP"/>
    </source>
</evidence>
<dbReference type="PROSITE" id="PS00704">
    <property type="entry name" value="PROK_CO2_ANHYDRASE_1"/>
    <property type="match status" value="1"/>
</dbReference>
<evidence type="ECO:0000256" key="4">
    <source>
        <dbReference type="ARBA" id="ARBA00023239"/>
    </source>
</evidence>
<dbReference type="HOGENOM" id="CLU_053879_4_2_10"/>
<dbReference type="Gene3D" id="3.40.1050.10">
    <property type="entry name" value="Carbonic anhydrase"/>
    <property type="match status" value="1"/>
</dbReference>
<keyword evidence="10" id="KW-1185">Reference proteome</keyword>
<comment type="similarity">
    <text evidence="1">Belongs to the beta-class carbonic anhydrase family.</text>
</comment>
<dbReference type="RefSeq" id="WP_013763380.1">
    <property type="nucleotide sequence ID" value="NC_015510.1"/>
</dbReference>
<feature type="signal peptide" evidence="8">
    <location>
        <begin position="1"/>
        <end position="20"/>
    </location>
</feature>
<evidence type="ECO:0000256" key="7">
    <source>
        <dbReference type="SAM" id="MobiDB-lite"/>
    </source>
</evidence>
<accession>F4L6E0</accession>
<dbReference type="InterPro" id="IPR001765">
    <property type="entry name" value="Carbonic_anhydrase"/>
</dbReference>
<dbReference type="SMART" id="SM00947">
    <property type="entry name" value="Pro_CA"/>
    <property type="match status" value="1"/>
</dbReference>
<evidence type="ECO:0000313" key="9">
    <source>
        <dbReference type="EMBL" id="AEE48822.1"/>
    </source>
</evidence>
<dbReference type="PANTHER" id="PTHR11002:SF79">
    <property type="entry name" value="CARBONIC ANHYDRASE 2"/>
    <property type="match status" value="1"/>
</dbReference>
<proteinExistence type="inferred from homology"/>
<dbReference type="GO" id="GO:0008270">
    <property type="term" value="F:zinc ion binding"/>
    <property type="evidence" value="ECO:0007669"/>
    <property type="project" value="InterPro"/>
</dbReference>
<evidence type="ECO:0000313" key="10">
    <source>
        <dbReference type="Proteomes" id="UP000008461"/>
    </source>
</evidence>
<dbReference type="InterPro" id="IPR015892">
    <property type="entry name" value="Carbonic_anhydrase_CS"/>
</dbReference>
<dbReference type="GO" id="GO:0004089">
    <property type="term" value="F:carbonate dehydratase activity"/>
    <property type="evidence" value="ECO:0007669"/>
    <property type="project" value="UniProtKB-EC"/>
</dbReference>
<name>F4L6E0_HALH1</name>
<feature type="compositionally biased region" description="Polar residues" evidence="7">
    <location>
        <begin position="26"/>
        <end position="43"/>
    </location>
</feature>
<dbReference type="InterPro" id="IPR036874">
    <property type="entry name" value="Carbonic_anhydrase_sf"/>
</dbReference>
<dbReference type="EMBL" id="CP002691">
    <property type="protein sequence ID" value="AEE48822.1"/>
    <property type="molecule type" value="Genomic_DNA"/>
</dbReference>
<feature type="region of interest" description="Disordered" evidence="7">
    <location>
        <begin position="26"/>
        <end position="50"/>
    </location>
</feature>
<evidence type="ECO:0000256" key="1">
    <source>
        <dbReference type="ARBA" id="ARBA00006217"/>
    </source>
</evidence>